<feature type="region of interest" description="Disordered" evidence="1">
    <location>
        <begin position="1"/>
        <end position="24"/>
    </location>
</feature>
<dbReference type="EMBL" id="BK015301">
    <property type="protein sequence ID" value="DAE00373.1"/>
    <property type="molecule type" value="Genomic_DNA"/>
</dbReference>
<evidence type="ECO:0000256" key="1">
    <source>
        <dbReference type="SAM" id="MobiDB-lite"/>
    </source>
</evidence>
<name>A0A8S5P134_9CAUD</name>
<accession>A0A8S5P134</accession>
<feature type="compositionally biased region" description="Basic residues" evidence="1">
    <location>
        <begin position="1"/>
        <end position="22"/>
    </location>
</feature>
<organism evidence="2">
    <name type="scientific">Myoviridae sp. ctLnO19</name>
    <dbReference type="NCBI Taxonomy" id="2825085"/>
    <lineage>
        <taxon>Viruses</taxon>
        <taxon>Duplodnaviria</taxon>
        <taxon>Heunggongvirae</taxon>
        <taxon>Uroviricota</taxon>
        <taxon>Caudoviricetes</taxon>
    </lineage>
</organism>
<protein>
    <submittedName>
        <fullName evidence="2">Uncharacterized protein</fullName>
    </submittedName>
</protein>
<reference evidence="2" key="1">
    <citation type="journal article" date="2021" name="Proc. Natl. Acad. Sci. U.S.A.">
        <title>A Catalog of Tens of Thousands of Viruses from Human Metagenomes Reveals Hidden Associations with Chronic Diseases.</title>
        <authorList>
            <person name="Tisza M.J."/>
            <person name="Buck C.B."/>
        </authorList>
    </citation>
    <scope>NUCLEOTIDE SEQUENCE</scope>
    <source>
        <strain evidence="2">CtLnO19</strain>
    </source>
</reference>
<evidence type="ECO:0000313" key="2">
    <source>
        <dbReference type="EMBL" id="DAE00373.1"/>
    </source>
</evidence>
<proteinExistence type="predicted"/>
<sequence>MSKKSVSKKKERQKKLAKRKHQSGSVVNYKNISTHIRTGKLAAKGTITGNLAMDLLEETEEQRITEKNIQTLMDDWQETVECFKQGTTDREQHSRFSENLFLMKQLLEIASNECVPTDPEKEMEFRIHLSLMRDNLEKMEKIVIEFYNKIVNGIDKLYFVNSLEFNQYKIVEEFSNTLPSLLRYVDIGQFQKGCRITMTKLSDKHYSGENAKYYRFREGHVLLRERRKREAELKALEEQQ</sequence>